<evidence type="ECO:0000313" key="1">
    <source>
        <dbReference type="EMBL" id="KAH3684839.1"/>
    </source>
</evidence>
<dbReference type="AlphaFoldDB" id="A0A9P8Q8J9"/>
<protein>
    <submittedName>
        <fullName evidence="1">Uncharacterized protein</fullName>
    </submittedName>
</protein>
<dbReference type="Proteomes" id="UP000774326">
    <property type="component" value="Unassembled WGS sequence"/>
</dbReference>
<evidence type="ECO:0000313" key="2">
    <source>
        <dbReference type="Proteomes" id="UP000774326"/>
    </source>
</evidence>
<organism evidence="1 2">
    <name type="scientific">Wickerhamomyces pijperi</name>
    <name type="common">Yeast</name>
    <name type="synonym">Pichia pijperi</name>
    <dbReference type="NCBI Taxonomy" id="599730"/>
    <lineage>
        <taxon>Eukaryota</taxon>
        <taxon>Fungi</taxon>
        <taxon>Dikarya</taxon>
        <taxon>Ascomycota</taxon>
        <taxon>Saccharomycotina</taxon>
        <taxon>Saccharomycetes</taxon>
        <taxon>Phaffomycetales</taxon>
        <taxon>Wickerhamomycetaceae</taxon>
        <taxon>Wickerhamomyces</taxon>
    </lineage>
</organism>
<comment type="caution">
    <text evidence="1">The sequence shown here is derived from an EMBL/GenBank/DDBJ whole genome shotgun (WGS) entry which is preliminary data.</text>
</comment>
<proteinExistence type="predicted"/>
<gene>
    <name evidence="1" type="ORF">WICPIJ_004192</name>
</gene>
<reference evidence="1" key="1">
    <citation type="journal article" date="2021" name="Open Biol.">
        <title>Shared evolutionary footprints suggest mitochondrial oxidative damage underlies multiple complex I losses in fungi.</title>
        <authorList>
            <person name="Schikora-Tamarit M.A."/>
            <person name="Marcet-Houben M."/>
            <person name="Nosek J."/>
            <person name="Gabaldon T."/>
        </authorList>
    </citation>
    <scope>NUCLEOTIDE SEQUENCE</scope>
    <source>
        <strain evidence="1">CBS2887</strain>
    </source>
</reference>
<sequence length="120" mass="13265">MKTKRLTVTTYEGQMIRFVITTSHVNVRLGVFQLRKLSTSFMNSKAVDVSSFVAGRAIVMKRSIILSIMKFDCWVESDADVSLGCLLNNVPESPKALTSSGPSLGCEVWPESAKNEDKFS</sequence>
<dbReference type="EMBL" id="JAEUBG010002298">
    <property type="protein sequence ID" value="KAH3684839.1"/>
    <property type="molecule type" value="Genomic_DNA"/>
</dbReference>
<reference evidence="1" key="2">
    <citation type="submission" date="2021-01" db="EMBL/GenBank/DDBJ databases">
        <authorList>
            <person name="Schikora-Tamarit M.A."/>
        </authorList>
    </citation>
    <scope>NUCLEOTIDE SEQUENCE</scope>
    <source>
        <strain evidence="1">CBS2887</strain>
    </source>
</reference>
<accession>A0A9P8Q8J9</accession>
<keyword evidence="2" id="KW-1185">Reference proteome</keyword>
<name>A0A9P8Q8J9_WICPI</name>